<gene>
    <name evidence="2" type="ORF">AAA799P11_01236</name>
</gene>
<organism evidence="2 3">
    <name type="scientific">Marine Group I thaumarchaeote SCGC AAA799-P11</name>
    <dbReference type="NCBI Taxonomy" id="1502295"/>
    <lineage>
        <taxon>Archaea</taxon>
        <taxon>Nitrososphaerota</taxon>
        <taxon>Marine Group I</taxon>
    </lineage>
</organism>
<accession>A0A087RX75</accession>
<comment type="caution">
    <text evidence="2">The sequence shown here is derived from an EMBL/GenBank/DDBJ whole genome shotgun (WGS) entry which is preliminary data.</text>
</comment>
<dbReference type="Gene3D" id="2.60.120.200">
    <property type="match status" value="1"/>
</dbReference>
<reference evidence="2 3" key="1">
    <citation type="submission" date="2014-06" db="EMBL/GenBank/DDBJ databases">
        <authorList>
            <person name="Ngugi D.K."/>
            <person name="Blom J."/>
            <person name="Alam I."/>
            <person name="Rashid M."/>
            <person name="Baalawi W."/>
            <person name="Zhang G."/>
            <person name="Hikmawan T."/>
            <person name="Guan Y."/>
            <person name="Antunes A."/>
            <person name="Siam R."/>
            <person name="El-Dorry H."/>
            <person name="Bajic V."/>
            <person name="Stingl U."/>
        </authorList>
    </citation>
    <scope>NUCLEOTIDE SEQUENCE [LARGE SCALE GENOMIC DNA]</scope>
    <source>
        <strain evidence="2">SCGC AAA799-P11</strain>
    </source>
</reference>
<feature type="non-terminal residue" evidence="2">
    <location>
        <position position="1477"/>
    </location>
</feature>
<proteinExistence type="predicted"/>
<evidence type="ECO:0000313" key="2">
    <source>
        <dbReference type="EMBL" id="KFM18079.1"/>
    </source>
</evidence>
<evidence type="ECO:0000256" key="1">
    <source>
        <dbReference type="SAM" id="Coils"/>
    </source>
</evidence>
<protein>
    <submittedName>
        <fullName evidence="2">Concanavalin A-like lectin/glucanase protein</fullName>
    </submittedName>
</protein>
<keyword evidence="3" id="KW-1185">Reference proteome</keyword>
<feature type="coiled-coil region" evidence="1">
    <location>
        <begin position="570"/>
        <end position="631"/>
    </location>
</feature>
<feature type="coiled-coil region" evidence="1">
    <location>
        <begin position="726"/>
        <end position="784"/>
    </location>
</feature>
<dbReference type="InterPro" id="IPR013320">
    <property type="entry name" value="ConA-like_dom_sf"/>
</dbReference>
<name>A0A087RX75_9ARCH</name>
<dbReference type="GO" id="GO:0030246">
    <property type="term" value="F:carbohydrate binding"/>
    <property type="evidence" value="ECO:0007669"/>
    <property type="project" value="UniProtKB-KW"/>
</dbReference>
<dbReference type="Proteomes" id="UP000029387">
    <property type="component" value="Unassembled WGS sequence"/>
</dbReference>
<keyword evidence="2" id="KW-0430">Lectin</keyword>
<keyword evidence="1" id="KW-0175">Coiled coil</keyword>
<sequence length="1477" mass="161446">MSILQKAIFLILILFSATFLSIPQSYGMVPTLDDHVDSPEIFSESKQESIRNHILKLNESIGIQHEKDQEYDSSSSQIDYEQIKLLNLILHEKISVDSVSPFGQITSVKSFDELKAMMEKIFGKSKSKSKSLLTSILDTNIDYNDKNFNESTENINLPSEVFTTFDPKTMFNVLKLENYFLPEENYEESFHSQEEINLFEQNSAIILVSLAPLAFAILISPNTNSKSYQKINRGISYSMVVLLVSSAIITPLAISNNYWPEAYAEESSFAGIIEDSSYVISVINATITEPVINATTTDLIVNATNATATEILETNATTTDLIVNATNATATETEIIIPNATVSFQFDEPILESNVTTTEPILESNTTSQELTSLELDGKDDFIQIQNVTVTDDVDGLTVTAWVKPDYSSGSAEFTVLSKDKSFSLTITNNFLSENTAKFSVFDGIKWTTVESTSVITEDWSFLSSTFDGEYIGIFVNGTREGTQEVAGVPTLTTNGKLDTTTVENLTSEEDIVIGATVTTKDEQTKASNQFSGEIDDVSLYDYVLDDEQILAMYEQTKDVYAIIVPELTLEEIIAQIEEEQELIATSNQTTTANNTSTQIIEEPLVEEVIVVDTEILSTELEEDIDKQESEIQVTPEILSLDDNYELSDDVTFDLEFYDEYDALMLEISEIELATELLLAETEQNLIELEDAPITENETNPVLGFLFGLQRFIPLQTADAAQADEIDELRIALTDAKQRLEQLKITASELKTQTPDEQTVKDLKTELKETVKEIKTIINKLQKANFSSQATDLQNITNSAENIGDVKSAEKQNGKWSDDKIELVTDVYDVNGNKVNLDVAYEKLRDGKFNVKVSPDSNTKPGLYKIVSTFTVDGVEHTIESEFAWGVLTINTDKSIYLPNEESFISMAVLDDEGSMVCDADVSLKIADPYGLVTILSTANGQISVSEECEYLGVTNMPDYYTYYTVGETGTYSLELTAITDNGIKDISDSIIVQDYVPFDVIRDGPTRIYPLVPYTMTIPITTNENYSGMITETVPASFEITPQDGLHVKTIGEIKELSWNVNLKQDDSITLFYEFDAPDVSPELFLLGPLQIGSFSETRQWQIASDAVTIGTTNTVSVVNTATTNAITWTAGGTDTLAIIQVTDIAGVGLTGTPFTDSNNTWVLAASQTTTAPYVYMYYALSPTSSTTTVNYNAAATSAVNVITFTGTDTSSPIGATSSNTGTNTTPTDSVVTSFDNSMVLSLIGTDWNHAITENTATSDPTTITENWEFTHASGGIKHQASSYTQLDGVASTVTIDTTGAKNKQAWSVLMIEIKEPAGTAYTETPTETVAVTDTLAKTITKNLTEEIAVSDGTVSVTTQFSTDRTETVGITDTLSKRLTKNLTETIAVSDGTVATSLTITQNLTEEIAVDDGTVATAQSIGSNRTATVGITDTLAKTITKNLTEEIAVDDGTVATSLTITQNLTEEIAVSDGTVA</sequence>
<evidence type="ECO:0000313" key="3">
    <source>
        <dbReference type="Proteomes" id="UP000029387"/>
    </source>
</evidence>
<dbReference type="SUPFAM" id="SSF49899">
    <property type="entry name" value="Concanavalin A-like lectins/glucanases"/>
    <property type="match status" value="1"/>
</dbReference>
<dbReference type="Pfam" id="PF13385">
    <property type="entry name" value="Laminin_G_3"/>
    <property type="match status" value="1"/>
</dbReference>
<dbReference type="EMBL" id="JOSZ01000023">
    <property type="protein sequence ID" value="KFM18079.1"/>
    <property type="molecule type" value="Genomic_DNA"/>
</dbReference>